<dbReference type="PANTHER" id="PTHR46289:SF14">
    <property type="entry name" value="DUF4371 DOMAIN-CONTAINING PROTEIN"/>
    <property type="match status" value="1"/>
</dbReference>
<proteinExistence type="predicted"/>
<gene>
    <name evidence="2" type="ORF">PACLA_8A004744</name>
</gene>
<dbReference type="InterPro" id="IPR008906">
    <property type="entry name" value="HATC_C_dom"/>
</dbReference>
<reference evidence="2" key="1">
    <citation type="submission" date="2020-04" db="EMBL/GenBank/DDBJ databases">
        <authorList>
            <person name="Alioto T."/>
            <person name="Alioto T."/>
            <person name="Gomez Garrido J."/>
        </authorList>
    </citation>
    <scope>NUCLEOTIDE SEQUENCE</scope>
    <source>
        <strain evidence="2">A484AB</strain>
    </source>
</reference>
<dbReference type="SUPFAM" id="SSF53098">
    <property type="entry name" value="Ribonuclease H-like"/>
    <property type="match status" value="1"/>
</dbReference>
<dbReference type="GO" id="GO:0046983">
    <property type="term" value="F:protein dimerization activity"/>
    <property type="evidence" value="ECO:0007669"/>
    <property type="project" value="InterPro"/>
</dbReference>
<dbReference type="OrthoDB" id="6624089at2759"/>
<dbReference type="Proteomes" id="UP001152795">
    <property type="component" value="Unassembled WGS sequence"/>
</dbReference>
<dbReference type="AlphaFoldDB" id="A0A6S7GEH2"/>
<dbReference type="InterPro" id="IPR052958">
    <property type="entry name" value="IFN-induced_PKR_regulator"/>
</dbReference>
<keyword evidence="3" id="KW-1185">Reference proteome</keyword>
<dbReference type="PANTHER" id="PTHR46289">
    <property type="entry name" value="52 KDA REPRESSOR OF THE INHIBITOR OF THE PROTEIN KINASE-LIKE PROTEIN-RELATED"/>
    <property type="match status" value="1"/>
</dbReference>
<protein>
    <submittedName>
        <fullName evidence="2">Zinc finger MYM-type 1-like</fullName>
    </submittedName>
</protein>
<evidence type="ECO:0000313" key="3">
    <source>
        <dbReference type="Proteomes" id="UP001152795"/>
    </source>
</evidence>
<sequence>MSNEMKKDIKGSRFVFKEARAPRNKPSRRLQALIGESTFTNIACVTTPKTHHRINTFYLSLDKVLSEMKSRFHNNNQEILCVLGDVVLNDSPLENSFDAVAEFYNVDRDLLKWRRDGLCDLLPVLYEAATILASIPATSCTAERSFSGLRRVKTYLRSTMGEEHLNSIAVINIERAYANRTIKNDMVKIIDTFGRRNGRVFCHQLKNSGKFCPPIDLCPYAYVQE</sequence>
<dbReference type="Pfam" id="PF05699">
    <property type="entry name" value="Dimer_Tnp_hAT"/>
    <property type="match status" value="1"/>
</dbReference>
<organism evidence="2 3">
    <name type="scientific">Paramuricea clavata</name>
    <name type="common">Red gorgonian</name>
    <name type="synonym">Violescent sea-whip</name>
    <dbReference type="NCBI Taxonomy" id="317549"/>
    <lineage>
        <taxon>Eukaryota</taxon>
        <taxon>Metazoa</taxon>
        <taxon>Cnidaria</taxon>
        <taxon>Anthozoa</taxon>
        <taxon>Octocorallia</taxon>
        <taxon>Malacalcyonacea</taxon>
        <taxon>Plexauridae</taxon>
        <taxon>Paramuricea</taxon>
    </lineage>
</organism>
<name>A0A6S7GEH2_PARCT</name>
<feature type="domain" description="HAT C-terminal dimerisation" evidence="1">
    <location>
        <begin position="107"/>
        <end position="175"/>
    </location>
</feature>
<dbReference type="EMBL" id="CACRXK020000636">
    <property type="protein sequence ID" value="CAB3983630.1"/>
    <property type="molecule type" value="Genomic_DNA"/>
</dbReference>
<accession>A0A6S7GEH2</accession>
<evidence type="ECO:0000313" key="2">
    <source>
        <dbReference type="EMBL" id="CAB3983630.1"/>
    </source>
</evidence>
<dbReference type="InterPro" id="IPR012337">
    <property type="entry name" value="RNaseH-like_sf"/>
</dbReference>
<evidence type="ECO:0000259" key="1">
    <source>
        <dbReference type="Pfam" id="PF05699"/>
    </source>
</evidence>
<comment type="caution">
    <text evidence="2">The sequence shown here is derived from an EMBL/GenBank/DDBJ whole genome shotgun (WGS) entry which is preliminary data.</text>
</comment>